<sequence length="78" mass="8803">MTAVYAVFRWFFARDLRVAPDPEQLGPPPRPPVFVLVVVALTLAGFVIAEAAGWRRRGPHWPARRYWRCAASAAGTRR</sequence>
<protein>
    <submittedName>
        <fullName evidence="2">Uncharacterized protein</fullName>
    </submittedName>
</protein>
<dbReference type="EMBL" id="MVBN01000005">
    <property type="protein sequence ID" value="OOK73179.1"/>
    <property type="molecule type" value="Genomic_DNA"/>
</dbReference>
<keyword evidence="1" id="KW-0472">Membrane</keyword>
<keyword evidence="1" id="KW-1133">Transmembrane helix</keyword>
<reference evidence="2 3" key="1">
    <citation type="submission" date="2017-02" db="EMBL/GenBank/DDBJ databases">
        <title>Complete genome sequences of Mycobacterium kansasii strains isolated from rhesus macaques.</title>
        <authorList>
            <person name="Panda A."/>
            <person name="Nagaraj S."/>
            <person name="Zhao X."/>
            <person name="Tettelin H."/>
            <person name="Detolla L.J."/>
        </authorList>
    </citation>
    <scope>NUCLEOTIDE SEQUENCE [LARGE SCALE GENOMIC DNA]</scope>
    <source>
        <strain evidence="2 3">11-3469</strain>
    </source>
</reference>
<evidence type="ECO:0000256" key="1">
    <source>
        <dbReference type="SAM" id="Phobius"/>
    </source>
</evidence>
<feature type="transmembrane region" description="Helical" evidence="1">
    <location>
        <begin position="33"/>
        <end position="54"/>
    </location>
</feature>
<keyword evidence="1" id="KW-0812">Transmembrane</keyword>
<name>A0A1V3X1X4_MYCKA</name>
<evidence type="ECO:0000313" key="2">
    <source>
        <dbReference type="EMBL" id="OOK73179.1"/>
    </source>
</evidence>
<accession>A0A1V3X1X4</accession>
<proteinExistence type="predicted"/>
<dbReference type="AlphaFoldDB" id="A0A1V3X1X4"/>
<organism evidence="2 3">
    <name type="scientific">Mycobacterium kansasii</name>
    <dbReference type="NCBI Taxonomy" id="1768"/>
    <lineage>
        <taxon>Bacteria</taxon>
        <taxon>Bacillati</taxon>
        <taxon>Actinomycetota</taxon>
        <taxon>Actinomycetes</taxon>
        <taxon>Mycobacteriales</taxon>
        <taxon>Mycobacteriaceae</taxon>
        <taxon>Mycobacterium</taxon>
    </lineage>
</organism>
<gene>
    <name evidence="2" type="ORF">BZL29_4879</name>
</gene>
<dbReference type="Proteomes" id="UP000188532">
    <property type="component" value="Unassembled WGS sequence"/>
</dbReference>
<evidence type="ECO:0000313" key="3">
    <source>
        <dbReference type="Proteomes" id="UP000188532"/>
    </source>
</evidence>
<comment type="caution">
    <text evidence="2">The sequence shown here is derived from an EMBL/GenBank/DDBJ whole genome shotgun (WGS) entry which is preliminary data.</text>
</comment>